<comment type="caution">
    <text evidence="1">The sequence shown here is derived from an EMBL/GenBank/DDBJ whole genome shotgun (WGS) entry which is preliminary data.</text>
</comment>
<sequence>MITPGIEIIVKIYICVEGMELSFLNSQIKCSEIGKLHVSLEQFHTKSRENLELVELAWRKLPVYPSVQERTSD</sequence>
<organism evidence="1 2">
    <name type="scientific">Psophocarpus tetragonolobus</name>
    <name type="common">Winged bean</name>
    <name type="synonym">Dolichos tetragonolobus</name>
    <dbReference type="NCBI Taxonomy" id="3891"/>
    <lineage>
        <taxon>Eukaryota</taxon>
        <taxon>Viridiplantae</taxon>
        <taxon>Streptophyta</taxon>
        <taxon>Embryophyta</taxon>
        <taxon>Tracheophyta</taxon>
        <taxon>Spermatophyta</taxon>
        <taxon>Magnoliopsida</taxon>
        <taxon>eudicotyledons</taxon>
        <taxon>Gunneridae</taxon>
        <taxon>Pentapetalae</taxon>
        <taxon>rosids</taxon>
        <taxon>fabids</taxon>
        <taxon>Fabales</taxon>
        <taxon>Fabaceae</taxon>
        <taxon>Papilionoideae</taxon>
        <taxon>50 kb inversion clade</taxon>
        <taxon>NPAAA clade</taxon>
        <taxon>indigoferoid/millettioid clade</taxon>
        <taxon>Phaseoleae</taxon>
        <taxon>Psophocarpus</taxon>
    </lineage>
</organism>
<gene>
    <name evidence="1" type="ORF">VNO78_25503</name>
</gene>
<proteinExistence type="predicted"/>
<dbReference type="AlphaFoldDB" id="A0AAN9S9P3"/>
<reference evidence="1 2" key="1">
    <citation type="submission" date="2024-01" db="EMBL/GenBank/DDBJ databases">
        <title>The genomes of 5 underutilized Papilionoideae crops provide insights into root nodulation and disease resistanc.</title>
        <authorList>
            <person name="Jiang F."/>
        </authorList>
    </citation>
    <scope>NUCLEOTIDE SEQUENCE [LARGE SCALE GENOMIC DNA]</scope>
    <source>
        <strain evidence="1">DUOXIRENSHENG_FW03</strain>
        <tissue evidence="1">Leaves</tissue>
    </source>
</reference>
<evidence type="ECO:0000313" key="1">
    <source>
        <dbReference type="EMBL" id="KAK7390204.1"/>
    </source>
</evidence>
<accession>A0AAN9S9P3</accession>
<evidence type="ECO:0000313" key="2">
    <source>
        <dbReference type="Proteomes" id="UP001386955"/>
    </source>
</evidence>
<name>A0AAN9S9P3_PSOTE</name>
<dbReference type="EMBL" id="JAYMYS010000006">
    <property type="protein sequence ID" value="KAK7390204.1"/>
    <property type="molecule type" value="Genomic_DNA"/>
</dbReference>
<protein>
    <submittedName>
        <fullName evidence="1">Uncharacterized protein</fullName>
    </submittedName>
</protein>
<keyword evidence="2" id="KW-1185">Reference proteome</keyword>
<dbReference type="Proteomes" id="UP001386955">
    <property type="component" value="Unassembled WGS sequence"/>
</dbReference>